<proteinExistence type="predicted"/>
<name>A0A382PML8_9ZZZZ</name>
<evidence type="ECO:0000313" key="1">
    <source>
        <dbReference type="EMBL" id="SVC74010.1"/>
    </source>
</evidence>
<feature type="non-terminal residue" evidence="1">
    <location>
        <position position="43"/>
    </location>
</feature>
<sequence length="43" mass="4786">MSVIALMLILSFQQLPEPFETPWNRAIPRIVEPPAGVRLSVPA</sequence>
<accession>A0A382PML8</accession>
<gene>
    <name evidence="1" type="ORF">METZ01_LOCUS326864</name>
</gene>
<protein>
    <submittedName>
        <fullName evidence="1">Uncharacterized protein</fullName>
    </submittedName>
</protein>
<organism evidence="1">
    <name type="scientific">marine metagenome</name>
    <dbReference type="NCBI Taxonomy" id="408172"/>
    <lineage>
        <taxon>unclassified sequences</taxon>
        <taxon>metagenomes</taxon>
        <taxon>ecological metagenomes</taxon>
    </lineage>
</organism>
<reference evidence="1" key="1">
    <citation type="submission" date="2018-05" db="EMBL/GenBank/DDBJ databases">
        <authorList>
            <person name="Lanie J.A."/>
            <person name="Ng W.-L."/>
            <person name="Kazmierczak K.M."/>
            <person name="Andrzejewski T.M."/>
            <person name="Davidsen T.M."/>
            <person name="Wayne K.J."/>
            <person name="Tettelin H."/>
            <person name="Glass J.I."/>
            <person name="Rusch D."/>
            <person name="Podicherti R."/>
            <person name="Tsui H.-C.T."/>
            <person name="Winkler M.E."/>
        </authorList>
    </citation>
    <scope>NUCLEOTIDE SEQUENCE</scope>
</reference>
<dbReference type="AlphaFoldDB" id="A0A382PML8"/>
<dbReference type="EMBL" id="UINC01108133">
    <property type="protein sequence ID" value="SVC74010.1"/>
    <property type="molecule type" value="Genomic_DNA"/>
</dbReference>